<dbReference type="RefSeq" id="WP_102331822.1">
    <property type="nucleotide sequence ID" value="NZ_CP058566.2"/>
</dbReference>
<dbReference type="AlphaFoldDB" id="A0A2P5P7Y5"/>
<name>A0A2P5P7Y5_9CHLR</name>
<protein>
    <submittedName>
        <fullName evidence="1">Dehalogenase</fullName>
    </submittedName>
</protein>
<reference evidence="1 2" key="1">
    <citation type="journal article" date="2017" name="ISME J.">
        <title>Grape pomace compost harbors organohalide-respiring Dehalogenimonas species with novel reductive dehalogenase genes.</title>
        <authorList>
            <person name="Yang Y."/>
            <person name="Higgins S.A."/>
            <person name="Yan J."/>
            <person name="Simsir B."/>
            <person name="Chourey K."/>
            <person name="Iyer R."/>
            <person name="Hettich R.L."/>
            <person name="Baldwin B."/>
            <person name="Ogles D.M."/>
            <person name="Loffler F.E."/>
        </authorList>
    </citation>
    <scope>NUCLEOTIDE SEQUENCE [LARGE SCALE GENOMIC DNA]</scope>
    <source>
        <strain evidence="1 2">GP</strain>
    </source>
</reference>
<dbReference type="Proteomes" id="UP000235653">
    <property type="component" value="Unassembled WGS sequence"/>
</dbReference>
<sequence length="94" mass="10990">MGGVLYYLLVGAVLGGAAVWFVTYTHFKNRNFKWWEWVLMALSLLLVLSVFQHMYASMRVEMEFQSAFMYLAIFGGIALILDLIVLRTYNRRKE</sequence>
<accession>A0A2P5P7Y5</accession>
<organism evidence="1 2">
    <name type="scientific">Dehalogenimonas etheniformans</name>
    <dbReference type="NCBI Taxonomy" id="1536648"/>
    <lineage>
        <taxon>Bacteria</taxon>
        <taxon>Bacillati</taxon>
        <taxon>Chloroflexota</taxon>
        <taxon>Dehalococcoidia</taxon>
        <taxon>Dehalococcoidales</taxon>
        <taxon>Dehalococcoidaceae</taxon>
        <taxon>Dehalogenimonas</taxon>
    </lineage>
</organism>
<evidence type="ECO:0000313" key="2">
    <source>
        <dbReference type="Proteomes" id="UP000235653"/>
    </source>
</evidence>
<dbReference type="EMBL" id="JQAN02000008">
    <property type="protein sequence ID" value="PPD58412.1"/>
    <property type="molecule type" value="Genomic_DNA"/>
</dbReference>
<comment type="caution">
    <text evidence="1">The sequence shown here is derived from an EMBL/GenBank/DDBJ whole genome shotgun (WGS) entry which is preliminary data.</text>
</comment>
<dbReference type="OrthoDB" id="9949740at2"/>
<proteinExistence type="predicted"/>
<gene>
    <name evidence="1" type="ORF">JP09_004720</name>
</gene>
<keyword evidence="2" id="KW-1185">Reference proteome</keyword>
<evidence type="ECO:0000313" key="1">
    <source>
        <dbReference type="EMBL" id="PPD58412.1"/>
    </source>
</evidence>